<organism evidence="3 4">
    <name type="scientific">Rhodofomes roseus</name>
    <dbReference type="NCBI Taxonomy" id="34475"/>
    <lineage>
        <taxon>Eukaryota</taxon>
        <taxon>Fungi</taxon>
        <taxon>Dikarya</taxon>
        <taxon>Basidiomycota</taxon>
        <taxon>Agaricomycotina</taxon>
        <taxon>Agaricomycetes</taxon>
        <taxon>Polyporales</taxon>
        <taxon>Rhodofomes</taxon>
    </lineage>
</organism>
<proteinExistence type="predicted"/>
<dbReference type="EMBL" id="SEKV01000078">
    <property type="protein sequence ID" value="TFY65096.1"/>
    <property type="molecule type" value="Genomic_DNA"/>
</dbReference>
<feature type="region of interest" description="Disordered" evidence="1">
    <location>
        <begin position="148"/>
        <end position="168"/>
    </location>
</feature>
<evidence type="ECO:0000256" key="1">
    <source>
        <dbReference type="SAM" id="MobiDB-lite"/>
    </source>
</evidence>
<dbReference type="AlphaFoldDB" id="A0A4Y9YR81"/>
<gene>
    <name evidence="2" type="ORF">C8Q71DRAFT_730966</name>
    <name evidence="3" type="ORF">EVJ58_g2193</name>
</gene>
<dbReference type="OrthoDB" id="5597211at2759"/>
<protein>
    <submittedName>
        <fullName evidence="3">Uncharacterized protein</fullName>
    </submittedName>
</protein>
<dbReference type="Proteomes" id="UP000814176">
    <property type="component" value="Unassembled WGS sequence"/>
</dbReference>
<comment type="caution">
    <text evidence="3">The sequence shown here is derived from an EMBL/GenBank/DDBJ whole genome shotgun (WGS) entry which is preliminary data.</text>
</comment>
<evidence type="ECO:0000313" key="5">
    <source>
        <dbReference type="Proteomes" id="UP000814176"/>
    </source>
</evidence>
<dbReference type="EMBL" id="JADCUA010000001">
    <property type="protein sequence ID" value="KAH9844026.1"/>
    <property type="molecule type" value="Genomic_DNA"/>
</dbReference>
<name>A0A4Y9YR81_9APHY</name>
<evidence type="ECO:0000313" key="4">
    <source>
        <dbReference type="Proteomes" id="UP000298390"/>
    </source>
</evidence>
<sequence>MRQASDVLSTSLRRASGAKRCASSASSTAKRPMLPVPKERMRALVSLYHQSDQFLTPSNLAATIDYEFITKHTEGMSVGRSDEYNYANLQEQHRQLKASPKIGDSRVSFESEKVEMWSGSRHVRDRKVLRALYGLEFGKRPGLDVLEEESERVRREVLQPDAQMVKSS</sequence>
<accession>A0A4Y9YR81</accession>
<dbReference type="RefSeq" id="XP_047784836.1">
    <property type="nucleotide sequence ID" value="XM_047922146.1"/>
</dbReference>
<reference evidence="2 5" key="2">
    <citation type="journal article" date="2021" name="Environ. Microbiol.">
        <title>Gene family expansions and transcriptome signatures uncover fungal adaptations to wood decay.</title>
        <authorList>
            <person name="Hage H."/>
            <person name="Miyauchi S."/>
            <person name="Viragh M."/>
            <person name="Drula E."/>
            <person name="Min B."/>
            <person name="Chaduli D."/>
            <person name="Navarro D."/>
            <person name="Favel A."/>
            <person name="Norest M."/>
            <person name="Lesage-Meessen L."/>
            <person name="Balint B."/>
            <person name="Merenyi Z."/>
            <person name="de Eugenio L."/>
            <person name="Morin E."/>
            <person name="Martinez A.T."/>
            <person name="Baldrian P."/>
            <person name="Stursova M."/>
            <person name="Martinez M.J."/>
            <person name="Novotny C."/>
            <person name="Magnuson J.K."/>
            <person name="Spatafora J.W."/>
            <person name="Maurice S."/>
            <person name="Pangilinan J."/>
            <person name="Andreopoulos W."/>
            <person name="LaButti K."/>
            <person name="Hundley H."/>
            <person name="Na H."/>
            <person name="Kuo A."/>
            <person name="Barry K."/>
            <person name="Lipzen A."/>
            <person name="Henrissat B."/>
            <person name="Riley R."/>
            <person name="Ahrendt S."/>
            <person name="Nagy L.G."/>
            <person name="Grigoriev I.V."/>
            <person name="Martin F."/>
            <person name="Rosso M.N."/>
        </authorList>
    </citation>
    <scope>NUCLEOTIDE SEQUENCE [LARGE SCALE GENOMIC DNA]</scope>
    <source>
        <strain evidence="2 5">CIRM-BRFM 1785</strain>
    </source>
</reference>
<dbReference type="GeneID" id="72002878"/>
<evidence type="ECO:0000313" key="2">
    <source>
        <dbReference type="EMBL" id="KAH9844026.1"/>
    </source>
</evidence>
<keyword evidence="5" id="KW-1185">Reference proteome</keyword>
<reference evidence="3 4" key="1">
    <citation type="submission" date="2019-01" db="EMBL/GenBank/DDBJ databases">
        <title>Genome sequencing of the rare red list fungi Fomitopsis rosea.</title>
        <authorList>
            <person name="Buettner E."/>
            <person name="Kellner H."/>
        </authorList>
    </citation>
    <scope>NUCLEOTIDE SEQUENCE [LARGE SCALE GENOMIC DNA]</scope>
    <source>
        <strain evidence="3 4">DSM 105464</strain>
    </source>
</reference>
<evidence type="ECO:0000313" key="3">
    <source>
        <dbReference type="EMBL" id="TFY65096.1"/>
    </source>
</evidence>
<feature type="region of interest" description="Disordered" evidence="1">
    <location>
        <begin position="1"/>
        <end position="36"/>
    </location>
</feature>
<feature type="compositionally biased region" description="Polar residues" evidence="1">
    <location>
        <begin position="1"/>
        <end position="13"/>
    </location>
</feature>
<dbReference type="Proteomes" id="UP000298390">
    <property type="component" value="Unassembled WGS sequence"/>
</dbReference>